<comment type="caution">
    <text evidence="10">The sequence shown here is derived from an EMBL/GenBank/DDBJ whole genome shotgun (WGS) entry which is preliminary data.</text>
</comment>
<keyword evidence="8 9" id="KW-0325">Glycoprotein</keyword>
<evidence type="ECO:0000256" key="2">
    <source>
        <dbReference type="ARBA" id="ARBA00006339"/>
    </source>
</evidence>
<evidence type="ECO:0000256" key="8">
    <source>
        <dbReference type="ARBA" id="ARBA00023180"/>
    </source>
</evidence>
<dbReference type="GO" id="GO:0000139">
    <property type="term" value="C:Golgi membrane"/>
    <property type="evidence" value="ECO:0007669"/>
    <property type="project" value="UniProtKB-SubCell"/>
</dbReference>
<organism evidence="10 11">
    <name type="scientific">Paralvinella palmiformis</name>
    <dbReference type="NCBI Taxonomy" id="53620"/>
    <lineage>
        <taxon>Eukaryota</taxon>
        <taxon>Metazoa</taxon>
        <taxon>Spiralia</taxon>
        <taxon>Lophotrochozoa</taxon>
        <taxon>Annelida</taxon>
        <taxon>Polychaeta</taxon>
        <taxon>Sedentaria</taxon>
        <taxon>Canalipalpata</taxon>
        <taxon>Terebellida</taxon>
        <taxon>Terebelliformia</taxon>
        <taxon>Alvinellidae</taxon>
        <taxon>Paralvinella</taxon>
    </lineage>
</organism>
<evidence type="ECO:0000256" key="4">
    <source>
        <dbReference type="ARBA" id="ARBA00022692"/>
    </source>
</evidence>
<dbReference type="AlphaFoldDB" id="A0AAD9N075"/>
<evidence type="ECO:0000256" key="6">
    <source>
        <dbReference type="ARBA" id="ARBA00023034"/>
    </source>
</evidence>
<accession>A0AAD9N075</accession>
<keyword evidence="11" id="KW-1185">Reference proteome</keyword>
<dbReference type="Proteomes" id="UP001208570">
    <property type="component" value="Unassembled WGS sequence"/>
</dbReference>
<dbReference type="EMBL" id="JAODUP010000333">
    <property type="protein sequence ID" value="KAK2152302.1"/>
    <property type="molecule type" value="Genomic_DNA"/>
</dbReference>
<keyword evidence="3 9" id="KW-0808">Transferase</keyword>
<keyword evidence="7" id="KW-0472">Membrane</keyword>
<evidence type="ECO:0000256" key="7">
    <source>
        <dbReference type="ARBA" id="ARBA00023136"/>
    </source>
</evidence>
<sequence length="272" mass="32919">MERKKHLKLSCEQLGLGDTTLNNDTVGHLDVSRIYVDDKYKLLYCEVPKVACTNWKRILLILTGKMNTTDPTQLRSSLVHTIYQSKYLRTLNTYRPEEILFRIRQYYKFMFVREPLERIVSAYRNKFLTSYNQPFRLRYGRQIIRRYRENATKHSLQYGDDVRFNEFVQYLLDLKANEVFDIHWRHFYKLCHPCQLRYNFIGKHETLTEDVKFIFEELRIKQLFTFPEPPNKSQPTTDLTKSILANLSFKQLHDLWRLYSIDATLFGYSYRY</sequence>
<dbReference type="PANTHER" id="PTHR12137:SF54">
    <property type="entry name" value="CARBOHYDRATE SULFOTRANSFERASE"/>
    <property type="match status" value="1"/>
</dbReference>
<dbReference type="GO" id="GO:0008146">
    <property type="term" value="F:sulfotransferase activity"/>
    <property type="evidence" value="ECO:0007669"/>
    <property type="project" value="InterPro"/>
</dbReference>
<reference evidence="10" key="1">
    <citation type="journal article" date="2023" name="Mol. Biol. Evol.">
        <title>Third-Generation Sequencing Reveals the Adaptive Role of the Epigenome in Three Deep-Sea Polychaetes.</title>
        <authorList>
            <person name="Perez M."/>
            <person name="Aroh O."/>
            <person name="Sun Y."/>
            <person name="Lan Y."/>
            <person name="Juniper S.K."/>
            <person name="Young C.R."/>
            <person name="Angers B."/>
            <person name="Qian P.Y."/>
        </authorList>
    </citation>
    <scope>NUCLEOTIDE SEQUENCE</scope>
    <source>
        <strain evidence="10">P08H-3</strain>
    </source>
</reference>
<dbReference type="PANTHER" id="PTHR12137">
    <property type="entry name" value="CARBOHYDRATE SULFOTRANSFERASE"/>
    <property type="match status" value="1"/>
</dbReference>
<keyword evidence="5" id="KW-1133">Transmembrane helix</keyword>
<keyword evidence="4" id="KW-0812">Transmembrane</keyword>
<comment type="similarity">
    <text evidence="2 9">Belongs to the sulfotransferase 2 family.</text>
</comment>
<evidence type="ECO:0000313" key="11">
    <source>
        <dbReference type="Proteomes" id="UP001208570"/>
    </source>
</evidence>
<dbReference type="InterPro" id="IPR018011">
    <property type="entry name" value="Carb_sulfotrans_8-10"/>
</dbReference>
<comment type="subcellular location">
    <subcellularLocation>
        <location evidence="1 9">Golgi apparatus membrane</location>
        <topology evidence="1 9">Single-pass type II membrane protein</topology>
    </subcellularLocation>
</comment>
<evidence type="ECO:0000256" key="3">
    <source>
        <dbReference type="ARBA" id="ARBA00022679"/>
    </source>
</evidence>
<gene>
    <name evidence="10" type="ORF">LSH36_332g01009</name>
</gene>
<dbReference type="EC" id="2.8.2.-" evidence="9"/>
<evidence type="ECO:0000256" key="1">
    <source>
        <dbReference type="ARBA" id="ARBA00004323"/>
    </source>
</evidence>
<name>A0AAD9N075_9ANNE</name>
<keyword evidence="9" id="KW-0735">Signal-anchor</keyword>
<dbReference type="GO" id="GO:0016051">
    <property type="term" value="P:carbohydrate biosynthetic process"/>
    <property type="evidence" value="ECO:0007669"/>
    <property type="project" value="InterPro"/>
</dbReference>
<evidence type="ECO:0000256" key="9">
    <source>
        <dbReference type="RuleBase" id="RU364020"/>
    </source>
</evidence>
<dbReference type="InterPro" id="IPR005331">
    <property type="entry name" value="Sulfotransferase"/>
</dbReference>
<evidence type="ECO:0000313" key="10">
    <source>
        <dbReference type="EMBL" id="KAK2152302.1"/>
    </source>
</evidence>
<dbReference type="Pfam" id="PF03567">
    <property type="entry name" value="Sulfotransfer_2"/>
    <property type="match status" value="1"/>
</dbReference>
<protein>
    <recommendedName>
        <fullName evidence="9">Carbohydrate sulfotransferase</fullName>
        <ecNumber evidence="9">2.8.2.-</ecNumber>
    </recommendedName>
</protein>
<keyword evidence="6 9" id="KW-0333">Golgi apparatus</keyword>
<keyword evidence="9" id="KW-0119">Carbohydrate metabolism</keyword>
<evidence type="ECO:0000256" key="5">
    <source>
        <dbReference type="ARBA" id="ARBA00022989"/>
    </source>
</evidence>
<proteinExistence type="inferred from homology"/>